<evidence type="ECO:0000256" key="10">
    <source>
        <dbReference type="ARBA" id="ARBA00023002"/>
    </source>
</evidence>
<evidence type="ECO:0000256" key="6">
    <source>
        <dbReference type="ARBA" id="ARBA00022619"/>
    </source>
</evidence>
<protein>
    <recommendedName>
        <fullName evidence="12">Riboflavin biosynthesis protein RibD</fullName>
    </recommendedName>
    <domain>
        <recommendedName>
            <fullName evidence="12">Diaminohydroxyphosphoribosylaminopyrimidine deaminase</fullName>
            <shortName evidence="12">DRAP deaminase</shortName>
            <ecNumber evidence="12">3.5.4.26</ecNumber>
        </recommendedName>
        <alternativeName>
            <fullName evidence="12">Riboflavin-specific deaminase</fullName>
        </alternativeName>
    </domain>
    <domain>
        <recommendedName>
            <fullName evidence="12">5-amino-6-(5-phosphoribosylamino)uracil reductase</fullName>
            <ecNumber evidence="12">1.1.1.193</ecNumber>
        </recommendedName>
        <alternativeName>
            <fullName evidence="12">HTP reductase</fullName>
        </alternativeName>
    </domain>
</protein>
<feature type="domain" description="CMP/dCMP-type deaminase" evidence="16">
    <location>
        <begin position="5"/>
        <end position="130"/>
    </location>
</feature>
<dbReference type="Gene3D" id="3.40.140.10">
    <property type="entry name" value="Cytidine Deaminase, domain 2"/>
    <property type="match status" value="1"/>
</dbReference>
<keyword evidence="8 12" id="KW-0862">Zinc</keyword>
<dbReference type="EMBL" id="JACOGG010000026">
    <property type="protein sequence ID" value="MBC3936979.1"/>
    <property type="molecule type" value="Genomic_DNA"/>
</dbReference>
<keyword evidence="12 17" id="KW-0378">Hydrolase</keyword>
<dbReference type="AlphaFoldDB" id="A0A923KUD1"/>
<dbReference type="InterPro" id="IPR050765">
    <property type="entry name" value="Riboflavin_Biosynth_HTPR"/>
</dbReference>
<dbReference type="GO" id="GO:0008270">
    <property type="term" value="F:zinc ion binding"/>
    <property type="evidence" value="ECO:0007669"/>
    <property type="project" value="InterPro"/>
</dbReference>
<evidence type="ECO:0000256" key="14">
    <source>
        <dbReference type="PIRSR" id="PIRSR006769-2"/>
    </source>
</evidence>
<reference evidence="17" key="1">
    <citation type="submission" date="2020-08" db="EMBL/GenBank/DDBJ databases">
        <title>Novel species isolated from subtropical streams in China.</title>
        <authorList>
            <person name="Lu H."/>
        </authorList>
    </citation>
    <scope>NUCLEOTIDE SEQUENCE</scope>
    <source>
        <strain evidence="17">CY7W</strain>
    </source>
</reference>
<feature type="binding site" evidence="14">
    <location>
        <position position="194"/>
    </location>
    <ligand>
        <name>substrate</name>
    </ligand>
</feature>
<feature type="binding site" evidence="14">
    <location>
        <position position="214"/>
    </location>
    <ligand>
        <name>substrate</name>
    </ligand>
</feature>
<evidence type="ECO:0000259" key="16">
    <source>
        <dbReference type="PROSITE" id="PS51747"/>
    </source>
</evidence>
<keyword evidence="6 12" id="KW-0686">Riboflavin biosynthesis</keyword>
<organism evidence="17 18">
    <name type="scientific">Undibacterium rugosum</name>
    <dbReference type="NCBI Taxonomy" id="2762291"/>
    <lineage>
        <taxon>Bacteria</taxon>
        <taxon>Pseudomonadati</taxon>
        <taxon>Pseudomonadota</taxon>
        <taxon>Betaproteobacteria</taxon>
        <taxon>Burkholderiales</taxon>
        <taxon>Oxalobacteraceae</taxon>
        <taxon>Undibacterium</taxon>
    </lineage>
</organism>
<feature type="binding site" evidence="14">
    <location>
        <position position="206"/>
    </location>
    <ligand>
        <name>substrate</name>
    </ligand>
</feature>
<proteinExistence type="inferred from homology"/>
<feature type="active site" description="Proton donor" evidence="13">
    <location>
        <position position="56"/>
    </location>
</feature>
<dbReference type="NCBIfam" id="TIGR00227">
    <property type="entry name" value="ribD_Cterm"/>
    <property type="match status" value="1"/>
</dbReference>
<dbReference type="EC" id="3.5.4.26" evidence="12"/>
<feature type="binding site" evidence="15">
    <location>
        <position position="82"/>
    </location>
    <ligand>
        <name>Zn(2+)</name>
        <dbReference type="ChEBI" id="CHEBI:29105"/>
        <note>catalytic</note>
    </ligand>
</feature>
<evidence type="ECO:0000256" key="3">
    <source>
        <dbReference type="ARBA" id="ARBA00004910"/>
    </source>
</evidence>
<comment type="pathway">
    <text evidence="2 12">Cofactor biosynthesis; riboflavin biosynthesis; 5-amino-6-(D-ribitylamino)uracil from GTP: step 2/4.</text>
</comment>
<dbReference type="RefSeq" id="WP_186882502.1">
    <property type="nucleotide sequence ID" value="NZ_JACOGG010000026.1"/>
</dbReference>
<gene>
    <name evidence="17" type="primary">ribD</name>
    <name evidence="17" type="ORF">H8K47_16570</name>
</gene>
<evidence type="ECO:0000313" key="17">
    <source>
        <dbReference type="EMBL" id="MBC3936979.1"/>
    </source>
</evidence>
<evidence type="ECO:0000256" key="13">
    <source>
        <dbReference type="PIRSR" id="PIRSR006769-1"/>
    </source>
</evidence>
<keyword evidence="18" id="KW-1185">Reference proteome</keyword>
<keyword evidence="9 12" id="KW-0521">NADP</keyword>
<comment type="catalytic activity">
    <reaction evidence="12">
        <text>2,5-diamino-6-hydroxy-4-(5-phosphoribosylamino)-pyrimidine + H2O + H(+) = 5-amino-6-(5-phospho-D-ribosylamino)uracil + NH4(+)</text>
        <dbReference type="Rhea" id="RHEA:21868"/>
        <dbReference type="ChEBI" id="CHEBI:15377"/>
        <dbReference type="ChEBI" id="CHEBI:15378"/>
        <dbReference type="ChEBI" id="CHEBI:28938"/>
        <dbReference type="ChEBI" id="CHEBI:58453"/>
        <dbReference type="ChEBI" id="CHEBI:58614"/>
        <dbReference type="EC" id="3.5.4.26"/>
    </reaction>
</comment>
<dbReference type="InterPro" id="IPR024072">
    <property type="entry name" value="DHFR-like_dom_sf"/>
</dbReference>
<dbReference type="CDD" id="cd01284">
    <property type="entry name" value="Riboflavin_deaminase-reductase"/>
    <property type="match status" value="1"/>
</dbReference>
<dbReference type="PIRSF" id="PIRSF006769">
    <property type="entry name" value="RibD"/>
    <property type="match status" value="1"/>
</dbReference>
<dbReference type="InterPro" id="IPR016193">
    <property type="entry name" value="Cytidine_deaminase-like"/>
</dbReference>
<accession>A0A923KUD1</accession>
<keyword evidence="7 12" id="KW-0479">Metal-binding</keyword>
<dbReference type="SUPFAM" id="SSF53597">
    <property type="entry name" value="Dihydrofolate reductase-like"/>
    <property type="match status" value="1"/>
</dbReference>
<dbReference type="PROSITE" id="PS00903">
    <property type="entry name" value="CYT_DCMP_DEAMINASES_1"/>
    <property type="match status" value="1"/>
</dbReference>
<dbReference type="Proteomes" id="UP000612361">
    <property type="component" value="Unassembled WGS sequence"/>
</dbReference>
<comment type="function">
    <text evidence="1 12">Converts 2,5-diamino-6-(ribosylamino)-4(3h)-pyrimidinone 5'-phosphate into 5-amino-6-(ribosylamino)-2,4(1h,3h)-pyrimidinedione 5'-phosphate.</text>
</comment>
<feature type="binding site" evidence="14">
    <location>
        <begin position="302"/>
        <end position="308"/>
    </location>
    <ligand>
        <name>NADP(+)</name>
        <dbReference type="ChEBI" id="CHEBI:58349"/>
    </ligand>
</feature>
<comment type="pathway">
    <text evidence="3 12">Cofactor biosynthesis; riboflavin biosynthesis; 5-amino-6-(D-ribitylamino)uracil from GTP: step 3/4.</text>
</comment>
<comment type="similarity">
    <text evidence="4 12">In the N-terminal section; belongs to the cytidine and deoxycytidylate deaminase family.</text>
</comment>
<feature type="binding site" evidence="14">
    <location>
        <position position="300"/>
    </location>
    <ligand>
        <name>substrate</name>
    </ligand>
</feature>
<evidence type="ECO:0000256" key="11">
    <source>
        <dbReference type="ARBA" id="ARBA00023268"/>
    </source>
</evidence>
<dbReference type="InterPro" id="IPR002125">
    <property type="entry name" value="CMP_dCMP_dom"/>
</dbReference>
<evidence type="ECO:0000256" key="7">
    <source>
        <dbReference type="ARBA" id="ARBA00022723"/>
    </source>
</evidence>
<evidence type="ECO:0000313" key="18">
    <source>
        <dbReference type="Proteomes" id="UP000612361"/>
    </source>
</evidence>
<comment type="similarity">
    <text evidence="5 12">In the C-terminal section; belongs to the HTP reductase family.</text>
</comment>
<dbReference type="SUPFAM" id="SSF53927">
    <property type="entry name" value="Cytidine deaminase-like"/>
    <property type="match status" value="1"/>
</dbReference>
<feature type="binding site" evidence="14">
    <location>
        <position position="178"/>
    </location>
    <ligand>
        <name>substrate</name>
    </ligand>
</feature>
<feature type="binding site" evidence="14">
    <location>
        <position position="164"/>
    </location>
    <ligand>
        <name>NADP(+)</name>
        <dbReference type="ChEBI" id="CHEBI:58349"/>
    </ligand>
</feature>
<dbReference type="PANTHER" id="PTHR38011">
    <property type="entry name" value="DIHYDROFOLATE REDUCTASE FAMILY PROTEIN (AFU_ORTHOLOGUE AFUA_8G06820)"/>
    <property type="match status" value="1"/>
</dbReference>
<sequence>MNQPQTDRHYLQLALALAARATIETSPNPKVGCVIVTDGQILGQGWTQPVGQAHAEVMALRDAHAQGHVVAGATAYVTLEPCSHFGRTPPCANALVEAGIARVVAAVGDANPQVAGRGLAILRQAGLQVECGQEPDIALAAREMNVGFFRRMESGKPWVRMKMAASLDGHTALPNGQSQWITSPAARLDGHQWRARADAILTGIGTVLADDPQLNVRGISTPRQPIKIIVDSHLRIAPQARCLQQGVSLVVAAHDDAEKRAALEAQGVEVLLLPAAHGRVDLSALLLELGRRQINELHVEAGAVLNGALLEAKLVDELLVYLAPKLLGSGAGLLHISELTHVDQAESWQYHDVQMLAPDLRILARRNLA</sequence>
<feature type="binding site" evidence="14">
    <location>
        <position position="232"/>
    </location>
    <ligand>
        <name>NADP(+)</name>
        <dbReference type="ChEBI" id="CHEBI:58349"/>
    </ligand>
</feature>
<evidence type="ECO:0000256" key="12">
    <source>
        <dbReference type="PIRNR" id="PIRNR006769"/>
    </source>
</evidence>
<comment type="caution">
    <text evidence="17">The sequence shown here is derived from an EMBL/GenBank/DDBJ whole genome shotgun (WGS) entry which is preliminary data.</text>
</comment>
<feature type="binding site" evidence="15">
    <location>
        <position position="54"/>
    </location>
    <ligand>
        <name>Zn(2+)</name>
        <dbReference type="ChEBI" id="CHEBI:29105"/>
        <note>catalytic</note>
    </ligand>
</feature>
<dbReference type="InterPro" id="IPR004794">
    <property type="entry name" value="Eubact_RibD"/>
</dbReference>
<dbReference type="Pfam" id="PF01872">
    <property type="entry name" value="RibD_C"/>
    <property type="match status" value="1"/>
</dbReference>
<dbReference type="GO" id="GO:0009231">
    <property type="term" value="P:riboflavin biosynthetic process"/>
    <property type="evidence" value="ECO:0007669"/>
    <property type="project" value="UniProtKB-KW"/>
</dbReference>
<dbReference type="EC" id="1.1.1.193" evidence="12"/>
<dbReference type="PROSITE" id="PS51747">
    <property type="entry name" value="CYT_DCMP_DEAMINASES_2"/>
    <property type="match status" value="1"/>
</dbReference>
<keyword evidence="11" id="KW-0511">Multifunctional enzyme</keyword>
<dbReference type="PANTHER" id="PTHR38011:SF7">
    <property type="entry name" value="2,5-DIAMINO-6-RIBOSYLAMINO-4(3H)-PYRIMIDINONE 5'-PHOSPHATE REDUCTASE"/>
    <property type="match status" value="1"/>
</dbReference>
<feature type="binding site" evidence="14">
    <location>
        <position position="180"/>
    </location>
    <ligand>
        <name>NADP(+)</name>
        <dbReference type="ChEBI" id="CHEBI:58349"/>
    </ligand>
</feature>
<dbReference type="InterPro" id="IPR016192">
    <property type="entry name" value="APOBEC/CMP_deaminase_Zn-bd"/>
</dbReference>
<feature type="binding site" evidence="15">
    <location>
        <position position="91"/>
    </location>
    <ligand>
        <name>Zn(2+)</name>
        <dbReference type="ChEBI" id="CHEBI:29105"/>
        <note>catalytic</note>
    </ligand>
</feature>
<evidence type="ECO:0000256" key="8">
    <source>
        <dbReference type="ARBA" id="ARBA00022833"/>
    </source>
</evidence>
<feature type="binding site" evidence="14">
    <location>
        <position position="217"/>
    </location>
    <ligand>
        <name>substrate</name>
    </ligand>
</feature>
<comment type="catalytic activity">
    <reaction evidence="12">
        <text>5-amino-6-(5-phospho-D-ribitylamino)uracil + NADP(+) = 5-amino-6-(5-phospho-D-ribosylamino)uracil + NADPH + H(+)</text>
        <dbReference type="Rhea" id="RHEA:17845"/>
        <dbReference type="ChEBI" id="CHEBI:15378"/>
        <dbReference type="ChEBI" id="CHEBI:57783"/>
        <dbReference type="ChEBI" id="CHEBI:58349"/>
        <dbReference type="ChEBI" id="CHEBI:58421"/>
        <dbReference type="ChEBI" id="CHEBI:58453"/>
        <dbReference type="EC" id="1.1.1.193"/>
    </reaction>
</comment>
<evidence type="ECO:0000256" key="9">
    <source>
        <dbReference type="ARBA" id="ARBA00022857"/>
    </source>
</evidence>
<keyword evidence="10 12" id="KW-0560">Oxidoreductase</keyword>
<evidence type="ECO:0000256" key="4">
    <source>
        <dbReference type="ARBA" id="ARBA00005259"/>
    </source>
</evidence>
<dbReference type="GO" id="GO:0050661">
    <property type="term" value="F:NADP binding"/>
    <property type="evidence" value="ECO:0007669"/>
    <property type="project" value="InterPro"/>
</dbReference>
<dbReference type="NCBIfam" id="TIGR00326">
    <property type="entry name" value="eubact_ribD"/>
    <property type="match status" value="1"/>
</dbReference>
<dbReference type="GO" id="GO:0008703">
    <property type="term" value="F:5-amino-6-(5-phosphoribosylamino)uracil reductase activity"/>
    <property type="evidence" value="ECO:0007669"/>
    <property type="project" value="UniProtKB-EC"/>
</dbReference>
<evidence type="ECO:0000256" key="1">
    <source>
        <dbReference type="ARBA" id="ARBA00002151"/>
    </source>
</evidence>
<evidence type="ECO:0000256" key="5">
    <source>
        <dbReference type="ARBA" id="ARBA00007417"/>
    </source>
</evidence>
<comment type="cofactor">
    <cofactor evidence="12 15">
        <name>Zn(2+)</name>
        <dbReference type="ChEBI" id="CHEBI:29105"/>
    </cofactor>
    <text evidence="12 15">Binds 1 zinc ion.</text>
</comment>
<dbReference type="Gene3D" id="3.40.430.10">
    <property type="entry name" value="Dihydrofolate Reductase, subunit A"/>
    <property type="match status" value="1"/>
</dbReference>
<name>A0A923KUD1_9BURK</name>
<evidence type="ECO:0000256" key="15">
    <source>
        <dbReference type="PIRSR" id="PIRSR006769-3"/>
    </source>
</evidence>
<dbReference type="InterPro" id="IPR011549">
    <property type="entry name" value="RibD_C"/>
</dbReference>
<dbReference type="GO" id="GO:0008835">
    <property type="term" value="F:diaminohydroxyphosphoribosylaminopyrimidine deaminase activity"/>
    <property type="evidence" value="ECO:0007669"/>
    <property type="project" value="UniProtKB-EC"/>
</dbReference>
<feature type="binding site" evidence="14">
    <location>
        <position position="210"/>
    </location>
    <ligand>
        <name>NADP(+)</name>
        <dbReference type="ChEBI" id="CHEBI:58349"/>
    </ligand>
</feature>
<dbReference type="Pfam" id="PF00383">
    <property type="entry name" value="dCMP_cyt_deam_1"/>
    <property type="match status" value="1"/>
</dbReference>
<evidence type="ECO:0000256" key="2">
    <source>
        <dbReference type="ARBA" id="ARBA00004882"/>
    </source>
</evidence>
<dbReference type="InterPro" id="IPR002734">
    <property type="entry name" value="RibDG_C"/>
</dbReference>